<keyword evidence="10" id="KW-1185">Reference proteome</keyword>
<keyword evidence="5" id="KW-0046">Antibiotic resistance</keyword>
<feature type="transmembrane region" description="Helical" evidence="6">
    <location>
        <begin position="226"/>
        <end position="249"/>
    </location>
</feature>
<comment type="caution">
    <text evidence="9">The sequence shown here is derived from an EMBL/GenBank/DDBJ whole genome shotgun (WGS) entry which is preliminary data.</text>
</comment>
<keyword evidence="3 6" id="KW-1133">Transmembrane helix</keyword>
<evidence type="ECO:0000256" key="5">
    <source>
        <dbReference type="ARBA" id="ARBA00023251"/>
    </source>
</evidence>
<dbReference type="InterPro" id="IPR000412">
    <property type="entry name" value="ABC_2_transport"/>
</dbReference>
<feature type="transmembrane region" description="Helical" evidence="6">
    <location>
        <begin position="298"/>
        <end position="320"/>
    </location>
</feature>
<dbReference type="eggNOG" id="COG0842">
    <property type="taxonomic scope" value="Bacteria"/>
</dbReference>
<dbReference type="GO" id="GO:0043190">
    <property type="term" value="C:ATP-binding cassette (ABC) transporter complex"/>
    <property type="evidence" value="ECO:0007669"/>
    <property type="project" value="InterPro"/>
</dbReference>
<comment type="similarity">
    <text evidence="6">Belongs to the ABC-2 integral membrane protein family.</text>
</comment>
<dbReference type="InterPro" id="IPR052902">
    <property type="entry name" value="ABC-2_transporter"/>
</dbReference>
<feature type="transmembrane region" description="Helical" evidence="6">
    <location>
        <begin position="261"/>
        <end position="286"/>
    </location>
</feature>
<evidence type="ECO:0000259" key="8">
    <source>
        <dbReference type="PROSITE" id="PS51012"/>
    </source>
</evidence>
<evidence type="ECO:0000256" key="4">
    <source>
        <dbReference type="ARBA" id="ARBA00023136"/>
    </source>
</evidence>
<evidence type="ECO:0000256" key="7">
    <source>
        <dbReference type="SAM" id="MobiDB-lite"/>
    </source>
</evidence>
<sequence>MTATDDQPRTAPAPASAGGPEKANAFVGLSRVMLLGFVRDKGTLFFTLALPLMFLVLFGVLYKGGGTSHVKVAEVGQVKLLDALKDQKDGPLSVLEITTYTDENAALAKVKKGDLDGMVSEGADGRLVLRFSQADQVKAGTVQGIMNSLVQTANQEASHAAPAFTLDASKVEDDSTKPIQYLTPGLLAYAIAMGAVYGASFTLVTWRKKRVLRRLRLAPISAGTIVGARVLISVVVALAQTALFLAVAQLDYFGLKLTGNWWLVIPLVICATLAFMAIGLVTGSLAKSEESANGMNQLIILPMSFLGGAFIPLDFAPGWLQDVSKVLPLRYLINPAKSVLSQGGGIADALPSMGILLAFTAVLCAVAWRFFNWDDA</sequence>
<comment type="subcellular location">
    <subcellularLocation>
        <location evidence="6">Cell membrane</location>
        <topology evidence="6">Multi-pass membrane protein</topology>
    </subcellularLocation>
    <subcellularLocation>
        <location evidence="1">Membrane</location>
        <topology evidence="1">Multi-pass membrane protein</topology>
    </subcellularLocation>
</comment>
<evidence type="ECO:0000256" key="2">
    <source>
        <dbReference type="ARBA" id="ARBA00022692"/>
    </source>
</evidence>
<keyword evidence="6" id="KW-1003">Cell membrane</keyword>
<evidence type="ECO:0000313" key="9">
    <source>
        <dbReference type="EMBL" id="KDN82751.1"/>
    </source>
</evidence>
<feature type="transmembrane region" description="Helical" evidence="6">
    <location>
        <begin position="186"/>
        <end position="206"/>
    </location>
</feature>
<dbReference type="PROSITE" id="PS51012">
    <property type="entry name" value="ABC_TM2"/>
    <property type="match status" value="1"/>
</dbReference>
<proteinExistence type="inferred from homology"/>
<feature type="transmembrane region" description="Helical" evidence="6">
    <location>
        <begin position="43"/>
        <end position="62"/>
    </location>
</feature>
<dbReference type="EMBL" id="JNBY01000103">
    <property type="protein sequence ID" value="KDN82751.1"/>
    <property type="molecule type" value="Genomic_DNA"/>
</dbReference>
<dbReference type="HOGENOM" id="CLU_039483_0_0_11"/>
<dbReference type="Pfam" id="PF12698">
    <property type="entry name" value="ABC2_membrane_3"/>
    <property type="match status" value="1"/>
</dbReference>
<dbReference type="PANTHER" id="PTHR43027:SF2">
    <property type="entry name" value="TRANSPORT PERMEASE PROTEIN"/>
    <property type="match status" value="1"/>
</dbReference>
<dbReference type="GO" id="GO:0140359">
    <property type="term" value="F:ABC-type transporter activity"/>
    <property type="evidence" value="ECO:0007669"/>
    <property type="project" value="InterPro"/>
</dbReference>
<dbReference type="InterPro" id="IPR013525">
    <property type="entry name" value="ABC2_TM"/>
</dbReference>
<evidence type="ECO:0000313" key="10">
    <source>
        <dbReference type="Proteomes" id="UP000027178"/>
    </source>
</evidence>
<feature type="region of interest" description="Disordered" evidence="7">
    <location>
        <begin position="1"/>
        <end position="20"/>
    </location>
</feature>
<reference evidence="9 10" key="1">
    <citation type="submission" date="2014-05" db="EMBL/GenBank/DDBJ databases">
        <title>Draft Genome Sequence of Kitasatospora cheerisanensis KCTC 2395.</title>
        <authorList>
            <person name="Nam D.H."/>
        </authorList>
    </citation>
    <scope>NUCLEOTIDE SEQUENCE [LARGE SCALE GENOMIC DNA]</scope>
    <source>
        <strain evidence="9 10">KCTC 2395</strain>
    </source>
</reference>
<organism evidence="9 10">
    <name type="scientific">Kitasatospora cheerisanensis KCTC 2395</name>
    <dbReference type="NCBI Taxonomy" id="1348663"/>
    <lineage>
        <taxon>Bacteria</taxon>
        <taxon>Bacillati</taxon>
        <taxon>Actinomycetota</taxon>
        <taxon>Actinomycetes</taxon>
        <taxon>Kitasatosporales</taxon>
        <taxon>Streptomycetaceae</taxon>
        <taxon>Kitasatospora</taxon>
    </lineage>
</organism>
<dbReference type="OrthoDB" id="9778589at2"/>
<feature type="transmembrane region" description="Helical" evidence="6">
    <location>
        <begin position="349"/>
        <end position="371"/>
    </location>
</feature>
<evidence type="ECO:0000256" key="1">
    <source>
        <dbReference type="ARBA" id="ARBA00004141"/>
    </source>
</evidence>
<dbReference type="AlphaFoldDB" id="A0A066YXE8"/>
<evidence type="ECO:0000256" key="6">
    <source>
        <dbReference type="RuleBase" id="RU361157"/>
    </source>
</evidence>
<dbReference type="InterPro" id="IPR047817">
    <property type="entry name" value="ABC2_TM_bact-type"/>
</dbReference>
<dbReference type="Proteomes" id="UP000027178">
    <property type="component" value="Unassembled WGS sequence"/>
</dbReference>
<protein>
    <recommendedName>
        <fullName evidence="6">Transport permease protein</fullName>
    </recommendedName>
</protein>
<dbReference type="RefSeq" id="WP_051653448.1">
    <property type="nucleotide sequence ID" value="NZ_KK853997.1"/>
</dbReference>
<keyword evidence="6" id="KW-0813">Transport</keyword>
<dbReference type="GO" id="GO:0046677">
    <property type="term" value="P:response to antibiotic"/>
    <property type="evidence" value="ECO:0007669"/>
    <property type="project" value="UniProtKB-KW"/>
</dbReference>
<dbReference type="PATRIC" id="fig|1348663.4.peg.5308"/>
<dbReference type="PANTHER" id="PTHR43027">
    <property type="entry name" value="DOXORUBICIN RESISTANCE ABC TRANSPORTER PERMEASE PROTEIN DRRC-RELATED"/>
    <property type="match status" value="1"/>
</dbReference>
<name>A0A066YXE8_9ACTN</name>
<accession>A0A066YXE8</accession>
<keyword evidence="4 6" id="KW-0472">Membrane</keyword>
<dbReference type="PRINTS" id="PR00164">
    <property type="entry name" value="ABC2TRNSPORT"/>
</dbReference>
<keyword evidence="2 6" id="KW-0812">Transmembrane</keyword>
<evidence type="ECO:0000256" key="3">
    <source>
        <dbReference type="ARBA" id="ARBA00022989"/>
    </source>
</evidence>
<gene>
    <name evidence="9" type="ORF">KCH_54860</name>
</gene>
<feature type="domain" description="ABC transmembrane type-2" evidence="8">
    <location>
        <begin position="143"/>
        <end position="374"/>
    </location>
</feature>